<accession>A0A6L5JZ11</accession>
<dbReference type="PANTHER" id="PTHR37477">
    <property type="entry name" value="COBALT-PRECORRIN-5A HYDROLASE"/>
    <property type="match status" value="1"/>
</dbReference>
<evidence type="ECO:0000313" key="4">
    <source>
        <dbReference type="EMBL" id="MQY52062.1"/>
    </source>
</evidence>
<dbReference type="EMBL" id="WIXJ01000006">
    <property type="protein sequence ID" value="MQY52062.1"/>
    <property type="molecule type" value="Genomic_DNA"/>
</dbReference>
<sequence>MTDSPIPVPAAERLAVLAITRHGIALAARLLAARPDATLFVPEKFAAEAAQAIAAMRPPAVAQPATTNDAGAGAPRPTTNARQLPAQLKPYAGSAGAQIGGIFAAFDGIVAILSLGAMVRLVAPHLRDKTRDPGIVVVDESGQFAIPMLSGHLGGGNALAGTVARLIGATPVLTTASDARQTLAVDLLGRELGWVCEGSHAALLRASAAVVNDEPVALVQECGSHDWWRRHANGRCGPLPANIHCFTRLEALEELAHVSPDAAPFAAILWVSERPLPPALAEHFGDTLIRYRPGARGANPATPEHSST</sequence>
<protein>
    <submittedName>
        <fullName evidence="4">Cobalamin biosynthesis protein CbiG</fullName>
    </submittedName>
</protein>
<evidence type="ECO:0000313" key="5">
    <source>
        <dbReference type="Proteomes" id="UP000480275"/>
    </source>
</evidence>
<reference evidence="4 5" key="1">
    <citation type="submission" date="2019-10" db="EMBL/GenBank/DDBJ databases">
        <title>Whole-genome sequence of the purple nonsulfur photosynthetic bacterium Rhodocyclus tenuis.</title>
        <authorList>
            <person name="Kyndt J.A."/>
            <person name="Meyer T.E."/>
        </authorList>
    </citation>
    <scope>NUCLEOTIDE SEQUENCE [LARGE SCALE GENOMIC DNA]</scope>
    <source>
        <strain evidence="4 5">DSM 110</strain>
    </source>
</reference>
<dbReference type="Gene3D" id="3.40.50.11220">
    <property type="match status" value="1"/>
</dbReference>
<comment type="caution">
    <text evidence="4">The sequence shown here is derived from an EMBL/GenBank/DDBJ whole genome shotgun (WGS) entry which is preliminary data.</text>
</comment>
<organism evidence="4 5">
    <name type="scientific">Rhodocyclus tenuis</name>
    <name type="common">Rhodospirillum tenue</name>
    <dbReference type="NCBI Taxonomy" id="1066"/>
    <lineage>
        <taxon>Bacteria</taxon>
        <taxon>Pseudomonadati</taxon>
        <taxon>Pseudomonadota</taxon>
        <taxon>Betaproteobacteria</taxon>
        <taxon>Rhodocyclales</taxon>
        <taxon>Rhodocyclaceae</taxon>
        <taxon>Rhodocyclus</taxon>
    </lineage>
</organism>
<gene>
    <name evidence="4" type="ORF">GHK24_09770</name>
</gene>
<feature type="region of interest" description="Disordered" evidence="1">
    <location>
        <begin position="60"/>
        <end position="80"/>
    </location>
</feature>
<evidence type="ECO:0000256" key="1">
    <source>
        <dbReference type="SAM" id="MobiDB-lite"/>
    </source>
</evidence>
<dbReference type="AlphaFoldDB" id="A0A6L5JZ11"/>
<feature type="domain" description="Cobalamin biosynthesis central region" evidence="3">
    <location>
        <begin position="184"/>
        <end position="293"/>
    </location>
</feature>
<dbReference type="Pfam" id="PF11760">
    <property type="entry name" value="CbiG_N"/>
    <property type="match status" value="1"/>
</dbReference>
<proteinExistence type="predicted"/>
<dbReference type="OrthoDB" id="9781023at2"/>
<dbReference type="InterPro" id="IPR021745">
    <property type="entry name" value="CbiG_mid"/>
</dbReference>
<dbReference type="PANTHER" id="PTHR37477:SF1">
    <property type="entry name" value="COBALT-PRECORRIN-5A HYDROLASE"/>
    <property type="match status" value="1"/>
</dbReference>
<feature type="domain" description="Cobalamin synthesis G N-terminal" evidence="2">
    <location>
        <begin position="101"/>
        <end position="178"/>
    </location>
</feature>
<dbReference type="InterPro" id="IPR038029">
    <property type="entry name" value="GbiG_N_sf"/>
</dbReference>
<dbReference type="Proteomes" id="UP000480275">
    <property type="component" value="Unassembled WGS sequence"/>
</dbReference>
<evidence type="ECO:0000259" key="3">
    <source>
        <dbReference type="Pfam" id="PF11761"/>
    </source>
</evidence>
<dbReference type="InterPro" id="IPR052553">
    <property type="entry name" value="CbiG_hydrolase"/>
</dbReference>
<name>A0A6L5JZ11_RHOTE</name>
<dbReference type="SUPFAM" id="SSF159672">
    <property type="entry name" value="CbiG N-terminal domain-like"/>
    <property type="match status" value="1"/>
</dbReference>
<dbReference type="Pfam" id="PF11761">
    <property type="entry name" value="CbiG_mid"/>
    <property type="match status" value="1"/>
</dbReference>
<dbReference type="InterPro" id="IPR021744">
    <property type="entry name" value="CbiG_N"/>
</dbReference>
<evidence type="ECO:0000259" key="2">
    <source>
        <dbReference type="Pfam" id="PF11760"/>
    </source>
</evidence>